<dbReference type="AlphaFoldDB" id="A0A8J7CL81"/>
<sequence>MMIQGWQAQCVCPKGQPLPAALSELAPQTPLTTLGHDIETLALLGTQFEDALITTRNDGAVISGRGGYGRLQSRDHSFTVNARRVNLRFCPGAPLQLARHAPERGQPGAVVAIDAGGQIHHRVQYITEHDSRVAASLRPEPAHLPALPEAAPGNVVSLGAVRAARQSWEASTSAGHLDDLMGDQGRSRRRMLPCLGTERAWQVIPRMLPGFLETLRRRGANVTRMVPGGGVLQAQSGVFRRVARMDGIVLCQAARSDFALDMNRVASVWVAASRLHWQLEAYDDQHRAVAALCALPLSCGRDWRDALLSLPRAPC</sequence>
<evidence type="ECO:0000313" key="2">
    <source>
        <dbReference type="Proteomes" id="UP000609121"/>
    </source>
</evidence>
<keyword evidence="2" id="KW-1185">Reference proteome</keyword>
<dbReference type="EMBL" id="JACVXA010000052">
    <property type="protein sequence ID" value="MBE3639616.1"/>
    <property type="molecule type" value="Genomic_DNA"/>
</dbReference>
<dbReference type="Gene3D" id="3.40.1570.10">
    <property type="entry name" value="HemS/ChuS/ChuX like domains"/>
    <property type="match status" value="2"/>
</dbReference>
<evidence type="ECO:0008006" key="3">
    <source>
        <dbReference type="Google" id="ProtNLM"/>
    </source>
</evidence>
<evidence type="ECO:0000313" key="1">
    <source>
        <dbReference type="EMBL" id="MBE3639616.1"/>
    </source>
</evidence>
<comment type="caution">
    <text evidence="1">The sequence shown here is derived from an EMBL/GenBank/DDBJ whole genome shotgun (WGS) entry which is preliminary data.</text>
</comment>
<protein>
    <recommendedName>
        <fullName evidence="3">Haemin-degrading HemS/ChuX domain-containing protein</fullName>
    </recommendedName>
</protein>
<proteinExistence type="predicted"/>
<dbReference type="InterPro" id="IPR053733">
    <property type="entry name" value="Heme_Transport_Util_sf"/>
</dbReference>
<organism evidence="1 2">
    <name type="scientific">Mangrovicoccus algicola</name>
    <dbReference type="NCBI Taxonomy" id="2771008"/>
    <lineage>
        <taxon>Bacteria</taxon>
        <taxon>Pseudomonadati</taxon>
        <taxon>Pseudomonadota</taxon>
        <taxon>Alphaproteobacteria</taxon>
        <taxon>Rhodobacterales</taxon>
        <taxon>Paracoccaceae</taxon>
        <taxon>Mangrovicoccus</taxon>
    </lineage>
</organism>
<dbReference type="RefSeq" id="WP_193184455.1">
    <property type="nucleotide sequence ID" value="NZ_JACVXA010000052.1"/>
</dbReference>
<name>A0A8J7CL81_9RHOB</name>
<reference evidence="1" key="1">
    <citation type="submission" date="2020-09" db="EMBL/GenBank/DDBJ databases">
        <title>A novel bacterium of genus Mangrovicoccus, isolated from South China Sea.</title>
        <authorList>
            <person name="Huang H."/>
            <person name="Mo K."/>
            <person name="Hu Y."/>
        </authorList>
    </citation>
    <scope>NUCLEOTIDE SEQUENCE</scope>
    <source>
        <strain evidence="1">HB182678</strain>
    </source>
</reference>
<gene>
    <name evidence="1" type="ORF">ICN82_15555</name>
</gene>
<accession>A0A8J7CL81</accession>
<dbReference type="SUPFAM" id="SSF144064">
    <property type="entry name" value="Heme iron utilization protein-like"/>
    <property type="match status" value="1"/>
</dbReference>
<dbReference type="Proteomes" id="UP000609121">
    <property type="component" value="Unassembled WGS sequence"/>
</dbReference>